<dbReference type="GO" id="GO:0046970">
    <property type="term" value="F:histone H4K16 deacetylase activity, NAD-dependent"/>
    <property type="evidence" value="ECO:0007669"/>
    <property type="project" value="EnsemblFungi"/>
</dbReference>
<dbReference type="InterPro" id="IPR050134">
    <property type="entry name" value="NAD-dep_sirtuin_deacylases"/>
</dbReference>
<dbReference type="InterPro" id="IPR003000">
    <property type="entry name" value="Sirtuin"/>
</dbReference>
<dbReference type="EMBL" id="LLZZ01000016">
    <property type="protein sequence ID" value="KTB12742.1"/>
    <property type="molecule type" value="Genomic_DNA"/>
</dbReference>
<dbReference type="Pfam" id="PF02146">
    <property type="entry name" value="SIR2"/>
    <property type="match status" value="1"/>
</dbReference>
<reference evidence="15 16" key="1">
    <citation type="submission" date="2015-10" db="EMBL/GenBank/DDBJ databases">
        <title>Draft genomes sequences of Candida glabrata isolates 1A, 1B, 2A, 2B, 3A and 3B.</title>
        <authorList>
            <person name="Haavelsrud O.E."/>
            <person name="Gaustad P."/>
        </authorList>
    </citation>
    <scope>NUCLEOTIDE SEQUENCE [LARGE SCALE GENOMIC DNA]</scope>
    <source>
        <strain evidence="15">910700640</strain>
    </source>
</reference>
<feature type="binding site" evidence="10 11">
    <location>
        <position position="138"/>
    </location>
    <ligand>
        <name>Zn(2+)</name>
        <dbReference type="ChEBI" id="CHEBI:29105"/>
    </ligand>
</feature>
<evidence type="ECO:0000256" key="4">
    <source>
        <dbReference type="ARBA" id="ARBA00022723"/>
    </source>
</evidence>
<accession>A0A0W0DLP6</accession>
<feature type="binding site" evidence="9">
    <location>
        <begin position="243"/>
        <end position="245"/>
    </location>
    <ligand>
        <name>NAD(+)</name>
        <dbReference type="ChEBI" id="CHEBI:57540"/>
    </ligand>
</feature>
<dbReference type="VEuPathDB" id="FungiDB:B1J91_L08668g"/>
<dbReference type="PIRSF" id="PIRSF037938">
    <property type="entry name" value="SIR2_euk"/>
    <property type="match status" value="1"/>
</dbReference>
<evidence type="ECO:0000256" key="6">
    <source>
        <dbReference type="ARBA" id="ARBA00023027"/>
    </source>
</evidence>
<evidence type="ECO:0000313" key="14">
    <source>
        <dbReference type="EMBL" id="KTA98421.1"/>
    </source>
</evidence>
<dbReference type="GO" id="GO:0005737">
    <property type="term" value="C:cytoplasm"/>
    <property type="evidence" value="ECO:0007669"/>
    <property type="project" value="EnsemblFungi"/>
</dbReference>
<evidence type="ECO:0000259" key="13">
    <source>
        <dbReference type="PROSITE" id="PS50305"/>
    </source>
</evidence>
<keyword evidence="5 7" id="KW-0862">Zinc</keyword>
<dbReference type="Gene3D" id="3.30.1600.10">
    <property type="entry name" value="SIR2/SIRT2 'Small Domain"/>
    <property type="match status" value="1"/>
</dbReference>
<evidence type="ECO:0000256" key="11">
    <source>
        <dbReference type="PROSITE-ProRule" id="PRU00236"/>
    </source>
</evidence>
<organism evidence="15 16">
    <name type="scientific">Candida glabrata</name>
    <name type="common">Yeast</name>
    <name type="synonym">Torulopsis glabrata</name>
    <dbReference type="NCBI Taxonomy" id="5478"/>
    <lineage>
        <taxon>Eukaryota</taxon>
        <taxon>Fungi</taxon>
        <taxon>Dikarya</taxon>
        <taxon>Ascomycota</taxon>
        <taxon>Saccharomycotina</taxon>
        <taxon>Saccharomycetes</taxon>
        <taxon>Saccharomycetales</taxon>
        <taxon>Saccharomycetaceae</taxon>
        <taxon>Nakaseomyces</taxon>
    </lineage>
</organism>
<feature type="binding site" evidence="9">
    <location>
        <begin position="107"/>
        <end position="110"/>
    </location>
    <ligand>
        <name>NAD(+)</name>
        <dbReference type="ChEBI" id="CHEBI:57540"/>
    </ligand>
</feature>
<evidence type="ECO:0000256" key="7">
    <source>
        <dbReference type="PIRNR" id="PIRNR037938"/>
    </source>
</evidence>
<evidence type="ECO:0000313" key="15">
    <source>
        <dbReference type="EMBL" id="KTB12742.1"/>
    </source>
</evidence>
<dbReference type="EC" id="2.3.1.286" evidence="7"/>
<evidence type="ECO:0000256" key="3">
    <source>
        <dbReference type="ARBA" id="ARBA00022679"/>
    </source>
</evidence>
<dbReference type="GO" id="GO:0045950">
    <property type="term" value="P:negative regulation of mitotic recombination"/>
    <property type="evidence" value="ECO:0007669"/>
    <property type="project" value="EnsemblFungi"/>
</dbReference>
<dbReference type="OMA" id="ATHSCID"/>
<feature type="binding site" evidence="10 11">
    <location>
        <position position="135"/>
    </location>
    <ligand>
        <name>Zn(2+)</name>
        <dbReference type="ChEBI" id="CHEBI:29105"/>
    </ligand>
</feature>
<feature type="binding site" evidence="9">
    <location>
        <begin position="35"/>
        <end position="37"/>
    </location>
    <ligand>
        <name>NAD(+)</name>
        <dbReference type="ChEBI" id="CHEBI:57540"/>
    </ligand>
</feature>
<feature type="binding site" evidence="9">
    <location>
        <begin position="219"/>
        <end position="220"/>
    </location>
    <ligand>
        <name>NAD(+)</name>
        <dbReference type="ChEBI" id="CHEBI:57540"/>
    </ligand>
</feature>
<dbReference type="PANTHER" id="PTHR11085">
    <property type="entry name" value="NAD-DEPENDENT PROTEIN DEACYLASE SIRTUIN-5, MITOCHONDRIAL-RELATED"/>
    <property type="match status" value="1"/>
</dbReference>
<keyword evidence="4 7" id="KW-0479">Metal-binding</keyword>
<evidence type="ECO:0000256" key="12">
    <source>
        <dbReference type="SAM" id="MobiDB-lite"/>
    </source>
</evidence>
<dbReference type="InterPro" id="IPR026591">
    <property type="entry name" value="Sirtuin_cat_small_dom_sf"/>
</dbReference>
<name>A0A0W0DLP6_CANGB</name>
<gene>
    <name evidence="14" type="ORF">AO440_005189</name>
    <name evidence="15" type="ORF">AO440_005816</name>
</gene>
<keyword evidence="6 7" id="KW-0520">NAD</keyword>
<comment type="catalytic activity">
    <reaction evidence="7">
        <text>N(6)-acetyl-L-lysyl-[protein] + NAD(+) + H2O = 2''-O-acetyl-ADP-D-ribose + nicotinamide + L-lysyl-[protein]</text>
        <dbReference type="Rhea" id="RHEA:43636"/>
        <dbReference type="Rhea" id="RHEA-COMP:9752"/>
        <dbReference type="Rhea" id="RHEA-COMP:10731"/>
        <dbReference type="ChEBI" id="CHEBI:15377"/>
        <dbReference type="ChEBI" id="CHEBI:17154"/>
        <dbReference type="ChEBI" id="CHEBI:29969"/>
        <dbReference type="ChEBI" id="CHEBI:57540"/>
        <dbReference type="ChEBI" id="CHEBI:61930"/>
        <dbReference type="ChEBI" id="CHEBI:83767"/>
        <dbReference type="EC" id="2.3.1.286"/>
    </reaction>
</comment>
<evidence type="ECO:0000256" key="10">
    <source>
        <dbReference type="PIRSR" id="PIRSR037938-3"/>
    </source>
</evidence>
<feature type="domain" description="Deacetylase sirtuin-type" evidence="13">
    <location>
        <begin position="1"/>
        <end position="279"/>
    </location>
</feature>
<sequence>MEQVKVVAEHLKKYPSSKVIFLVGAGISTSSGIPDFRSPKTGLYHNLSKLKLPYAEAVFDIEYYQENPQPFYLLADELYPGNFKPSKFHYLMKVLEKNGRLRRVYTQNIDTLEREAGIPDDYLVEAHGSFAKNHCIGCDKEFPLDDFKKALLRYNKYKMKHNNDMKEFEYLRCPECEALIKPKIVFFGENLPKRFFDSWDTDLEWLEEESNSIVIVAGTSLTVYPFASLPNDVPNNVRRVLCNLDVVGDFLTSPRDMDLKFSEHTDDFANQLVKELGWDKELEKLSLSHGKESIMENEVDNVIEEIKQLSLDNNNTSLKNDGNADSEKHEDKASIKGDDNQKDMNKDTHTTEKVRDKKSIDEKL</sequence>
<dbReference type="GO" id="GO:0008270">
    <property type="term" value="F:zinc ion binding"/>
    <property type="evidence" value="ECO:0007669"/>
    <property type="project" value="UniProtKB-UniRule"/>
</dbReference>
<comment type="cofactor">
    <cofactor evidence="10">
        <name>Zn(2+)</name>
        <dbReference type="ChEBI" id="CHEBI:29105"/>
    </cofactor>
    <text evidence="10">Binds 1 zinc ion per subunit.</text>
</comment>
<dbReference type="InterPro" id="IPR017328">
    <property type="entry name" value="Sirtuin_class_I"/>
</dbReference>
<feature type="binding site" evidence="10 11">
    <location>
        <position position="173"/>
    </location>
    <ligand>
        <name>Zn(2+)</name>
        <dbReference type="ChEBI" id="CHEBI:29105"/>
    </ligand>
</feature>
<evidence type="ECO:0000256" key="2">
    <source>
        <dbReference type="ARBA" id="ARBA00022491"/>
    </source>
</evidence>
<evidence type="ECO:0000256" key="5">
    <source>
        <dbReference type="ARBA" id="ARBA00022833"/>
    </source>
</evidence>
<dbReference type="VEuPathDB" id="FungiDB:GVI51_L08635"/>
<evidence type="ECO:0000256" key="8">
    <source>
        <dbReference type="PIRSR" id="PIRSR037938-1"/>
    </source>
</evidence>
<feature type="compositionally biased region" description="Basic and acidic residues" evidence="12">
    <location>
        <begin position="325"/>
        <end position="364"/>
    </location>
</feature>
<dbReference type="PANTHER" id="PTHR11085:SF6">
    <property type="entry name" value="NAD-DEPENDENT PROTEIN DEACETYLASE SIRTUIN-2"/>
    <property type="match status" value="1"/>
</dbReference>
<dbReference type="Gene3D" id="3.40.50.1220">
    <property type="entry name" value="TPP-binding domain"/>
    <property type="match status" value="1"/>
</dbReference>
<feature type="binding site" evidence="9">
    <location>
        <begin position="25"/>
        <end position="29"/>
    </location>
    <ligand>
        <name>NAD(+)</name>
        <dbReference type="ChEBI" id="CHEBI:57540"/>
    </ligand>
</feature>
<protein>
    <recommendedName>
        <fullName evidence="7">NAD-dependent protein deacetylase</fullName>
        <ecNumber evidence="7">2.3.1.286</ecNumber>
    </recommendedName>
</protein>
<dbReference type="GO" id="GO:0033553">
    <property type="term" value="C:rDNA heterochromatin"/>
    <property type="evidence" value="ECO:0007669"/>
    <property type="project" value="EnsemblFungi"/>
</dbReference>
<dbReference type="GO" id="GO:0005721">
    <property type="term" value="C:pericentric heterochromatin"/>
    <property type="evidence" value="ECO:0007669"/>
    <property type="project" value="EnsemblFungi"/>
</dbReference>
<dbReference type="GO" id="GO:0005634">
    <property type="term" value="C:nucleus"/>
    <property type="evidence" value="ECO:0007669"/>
    <property type="project" value="EnsemblFungi"/>
</dbReference>
<keyword evidence="2" id="KW-0678">Repressor</keyword>
<dbReference type="GO" id="GO:0000183">
    <property type="term" value="P:rDNA heterochromatin formation"/>
    <property type="evidence" value="ECO:0007669"/>
    <property type="project" value="EnsemblFungi"/>
</dbReference>
<dbReference type="SUPFAM" id="SSF52467">
    <property type="entry name" value="DHS-like NAD/FAD-binding domain"/>
    <property type="match status" value="1"/>
</dbReference>
<feature type="region of interest" description="Disordered" evidence="12">
    <location>
        <begin position="313"/>
        <end position="364"/>
    </location>
</feature>
<evidence type="ECO:0000256" key="9">
    <source>
        <dbReference type="PIRSR" id="PIRSR037938-2"/>
    </source>
</evidence>
<evidence type="ECO:0000313" key="16">
    <source>
        <dbReference type="Proteomes" id="UP000054886"/>
    </source>
</evidence>
<dbReference type="Proteomes" id="UP000054886">
    <property type="component" value="Unassembled WGS sequence"/>
</dbReference>
<proteinExistence type="inferred from homology"/>
<dbReference type="VEuPathDB" id="FungiDB:GWK60_L12683"/>
<comment type="similarity">
    <text evidence="1 7">Belongs to the sirtuin family. Class I subfamily.</text>
</comment>
<dbReference type="VEuPathDB" id="FungiDB:CAGL0L08668g"/>
<evidence type="ECO:0000256" key="1">
    <source>
        <dbReference type="ARBA" id="ARBA00006924"/>
    </source>
</evidence>
<dbReference type="GO" id="GO:0099115">
    <property type="term" value="C:chromosome, subtelomeric region"/>
    <property type="evidence" value="ECO:0007669"/>
    <property type="project" value="EnsemblFungi"/>
</dbReference>
<dbReference type="InterPro" id="IPR026590">
    <property type="entry name" value="Ssirtuin_cat_dom"/>
</dbReference>
<dbReference type="EMBL" id="LLZZ01000153">
    <property type="protein sequence ID" value="KTA98421.1"/>
    <property type="molecule type" value="Genomic_DNA"/>
</dbReference>
<feature type="active site" description="Proton acceptor" evidence="8 11">
    <location>
        <position position="127"/>
    </location>
</feature>
<feature type="binding site" evidence="10 11">
    <location>
        <position position="176"/>
    </location>
    <ligand>
        <name>Zn(2+)</name>
        <dbReference type="ChEBI" id="CHEBI:29105"/>
    </ligand>
</feature>
<dbReference type="PROSITE" id="PS50305">
    <property type="entry name" value="SIRTUIN"/>
    <property type="match status" value="1"/>
</dbReference>
<keyword evidence="3 7" id="KW-0808">Transferase</keyword>
<dbReference type="GO" id="GO:0070403">
    <property type="term" value="F:NAD+ binding"/>
    <property type="evidence" value="ECO:0007669"/>
    <property type="project" value="UniProtKB-UniRule"/>
</dbReference>
<dbReference type="GO" id="GO:0031508">
    <property type="term" value="P:pericentric heterochromatin formation"/>
    <property type="evidence" value="ECO:0007669"/>
    <property type="project" value="EnsemblFungi"/>
</dbReference>
<dbReference type="InterPro" id="IPR029035">
    <property type="entry name" value="DHS-like_NAD/FAD-binding_dom"/>
</dbReference>
<dbReference type="AlphaFoldDB" id="A0A0W0DLP6"/>
<comment type="caution">
    <text evidence="15">The sequence shown here is derived from an EMBL/GenBank/DDBJ whole genome shotgun (WGS) entry which is preliminary data.</text>
</comment>
<dbReference type="GO" id="GO:0031934">
    <property type="term" value="C:mating-type region heterochromatin"/>
    <property type="evidence" value="ECO:0007669"/>
    <property type="project" value="EnsemblFungi"/>
</dbReference>